<protein>
    <submittedName>
        <fullName evidence="1">Uncharacterized protein</fullName>
    </submittedName>
</protein>
<evidence type="ECO:0000313" key="1">
    <source>
        <dbReference type="EMBL" id="GBO31871.1"/>
    </source>
</evidence>
<gene>
    <name evidence="1" type="ORF">AVEN_137102_1</name>
</gene>
<dbReference type="EMBL" id="BGPR01055264">
    <property type="protein sequence ID" value="GBO31871.1"/>
    <property type="molecule type" value="Genomic_DNA"/>
</dbReference>
<keyword evidence="2" id="KW-1185">Reference proteome</keyword>
<accession>A0A4Y2W4S0</accession>
<dbReference type="Proteomes" id="UP000499080">
    <property type="component" value="Unassembled WGS sequence"/>
</dbReference>
<comment type="caution">
    <text evidence="1">The sequence shown here is derived from an EMBL/GenBank/DDBJ whole genome shotgun (WGS) entry which is preliminary data.</text>
</comment>
<name>A0A4Y2W4S0_ARAVE</name>
<sequence>MTVFVSRLEKKKLVIPKSRMTPGERHLSKHWIAEGCVYSELPLRASKINCFVFNKREKNSNTKLYSSVNIWGFFALNKFPMSCPSNRSETEIATGTGVRDGVLFCVMNVLFGIFFQKRSISSQLKTYWGIPNLWNGSQVFRT</sequence>
<reference evidence="1 2" key="1">
    <citation type="journal article" date="2019" name="Sci. Rep.">
        <title>Orb-weaving spider Araneus ventricosus genome elucidates the spidroin gene catalogue.</title>
        <authorList>
            <person name="Kono N."/>
            <person name="Nakamura H."/>
            <person name="Ohtoshi R."/>
            <person name="Moran D.A.P."/>
            <person name="Shinohara A."/>
            <person name="Yoshida Y."/>
            <person name="Fujiwara M."/>
            <person name="Mori M."/>
            <person name="Tomita M."/>
            <person name="Arakawa K."/>
        </authorList>
    </citation>
    <scope>NUCLEOTIDE SEQUENCE [LARGE SCALE GENOMIC DNA]</scope>
</reference>
<dbReference type="AlphaFoldDB" id="A0A4Y2W4S0"/>
<evidence type="ECO:0000313" key="2">
    <source>
        <dbReference type="Proteomes" id="UP000499080"/>
    </source>
</evidence>
<proteinExistence type="predicted"/>
<organism evidence="1 2">
    <name type="scientific">Araneus ventricosus</name>
    <name type="common">Orbweaver spider</name>
    <name type="synonym">Epeira ventricosa</name>
    <dbReference type="NCBI Taxonomy" id="182803"/>
    <lineage>
        <taxon>Eukaryota</taxon>
        <taxon>Metazoa</taxon>
        <taxon>Ecdysozoa</taxon>
        <taxon>Arthropoda</taxon>
        <taxon>Chelicerata</taxon>
        <taxon>Arachnida</taxon>
        <taxon>Araneae</taxon>
        <taxon>Araneomorphae</taxon>
        <taxon>Entelegynae</taxon>
        <taxon>Araneoidea</taxon>
        <taxon>Araneidae</taxon>
        <taxon>Araneus</taxon>
    </lineage>
</organism>